<evidence type="ECO:0000313" key="2">
    <source>
        <dbReference type="Proteomes" id="UP000220669"/>
    </source>
</evidence>
<dbReference type="Proteomes" id="UP000220669">
    <property type="component" value="Unassembled WGS sequence"/>
</dbReference>
<sequence>MSYLEHLKRCYMHSKNKLPDSYTKEEIVLHVLKTESSHTNTYADTYSKAEQMEGWTRFFGWVHENA</sequence>
<organism evidence="1 2">
    <name type="scientific">Enterococcus durans</name>
    <dbReference type="NCBI Taxonomy" id="53345"/>
    <lineage>
        <taxon>Bacteria</taxon>
        <taxon>Bacillati</taxon>
        <taxon>Bacillota</taxon>
        <taxon>Bacilli</taxon>
        <taxon>Lactobacillales</taxon>
        <taxon>Enterococcaceae</taxon>
        <taxon>Enterococcus</taxon>
    </lineage>
</organism>
<accession>A0AB36S9V8</accession>
<dbReference type="RefSeq" id="WP_002333645.1">
    <property type="nucleotide sequence ID" value="NZ_CP065535.1"/>
</dbReference>
<dbReference type="AlphaFoldDB" id="A0AB36S9V8"/>
<dbReference type="EMBL" id="PDEB01000004">
    <property type="protein sequence ID" value="PEH45685.1"/>
    <property type="molecule type" value="Genomic_DNA"/>
</dbReference>
<comment type="caution">
    <text evidence="1">The sequence shown here is derived from an EMBL/GenBank/DDBJ whole genome shotgun (WGS) entry which is preliminary data.</text>
</comment>
<evidence type="ECO:0000313" key="1">
    <source>
        <dbReference type="EMBL" id="PEH45685.1"/>
    </source>
</evidence>
<protein>
    <submittedName>
        <fullName evidence="1">Uncharacterized protein</fullName>
    </submittedName>
</protein>
<proteinExistence type="predicted"/>
<reference evidence="1 2" key="1">
    <citation type="submission" date="2017-09" db="EMBL/GenBank/DDBJ databases">
        <title>FDA dAtabase for Regulatory Grade micrObial Sequences (FDA-ARGOS): Supporting development and validation of Infectious Disease Dx tests.</title>
        <authorList>
            <person name="Minogue T."/>
            <person name="Wolcott M."/>
            <person name="Wasieloski L."/>
            <person name="Aguilar W."/>
            <person name="Moore D."/>
            <person name="Tallon L.J."/>
            <person name="Sadzewicz L."/>
            <person name="Ott S."/>
            <person name="Zhao X."/>
            <person name="Nagaraj S."/>
            <person name="Vavikolanu K."/>
            <person name="Aluvathingal J."/>
            <person name="Nadendla S."/>
            <person name="Sichtig H."/>
        </authorList>
    </citation>
    <scope>NUCLEOTIDE SEQUENCE [LARGE SCALE GENOMIC DNA]</scope>
    <source>
        <strain evidence="1 2">FDAARGOS_396</strain>
    </source>
</reference>
<gene>
    <name evidence="1" type="ORF">CRM96_12030</name>
</gene>
<name>A0AB36S9V8_9ENTE</name>